<proteinExistence type="predicted"/>
<reference evidence="1" key="1">
    <citation type="submission" date="2020-08" db="EMBL/GenBank/DDBJ databases">
        <title>Multicomponent nature underlies the extraordinary mechanical properties of spider dragline silk.</title>
        <authorList>
            <person name="Kono N."/>
            <person name="Nakamura H."/>
            <person name="Mori M."/>
            <person name="Yoshida Y."/>
            <person name="Ohtoshi R."/>
            <person name="Malay A.D."/>
            <person name="Moran D.A.P."/>
            <person name="Tomita M."/>
            <person name="Numata K."/>
            <person name="Arakawa K."/>
        </authorList>
    </citation>
    <scope>NUCLEOTIDE SEQUENCE</scope>
</reference>
<gene>
    <name evidence="1" type="ORF">TNIN_15861</name>
</gene>
<evidence type="ECO:0000313" key="2">
    <source>
        <dbReference type="Proteomes" id="UP000886998"/>
    </source>
</evidence>
<name>A0A8X6XES9_9ARAC</name>
<dbReference type="AlphaFoldDB" id="A0A8X6XES9"/>
<accession>A0A8X6XES9</accession>
<evidence type="ECO:0000313" key="1">
    <source>
        <dbReference type="EMBL" id="GFY51355.1"/>
    </source>
</evidence>
<organism evidence="1 2">
    <name type="scientific">Trichonephila inaurata madagascariensis</name>
    <dbReference type="NCBI Taxonomy" id="2747483"/>
    <lineage>
        <taxon>Eukaryota</taxon>
        <taxon>Metazoa</taxon>
        <taxon>Ecdysozoa</taxon>
        <taxon>Arthropoda</taxon>
        <taxon>Chelicerata</taxon>
        <taxon>Arachnida</taxon>
        <taxon>Araneae</taxon>
        <taxon>Araneomorphae</taxon>
        <taxon>Entelegynae</taxon>
        <taxon>Araneoidea</taxon>
        <taxon>Nephilidae</taxon>
        <taxon>Trichonephila</taxon>
        <taxon>Trichonephila inaurata</taxon>
    </lineage>
</organism>
<sequence length="85" mass="9245">MDQVVKLIHCYKRRLPPKAIHPCCVGGFQSCIRRSATQAEETGSIRKVIALGTELPLTAQHPMQVSNCHLSLETDASRLASGNSS</sequence>
<keyword evidence="2" id="KW-1185">Reference proteome</keyword>
<dbReference type="Proteomes" id="UP000886998">
    <property type="component" value="Unassembled WGS sequence"/>
</dbReference>
<dbReference type="EMBL" id="BMAV01008038">
    <property type="protein sequence ID" value="GFY51355.1"/>
    <property type="molecule type" value="Genomic_DNA"/>
</dbReference>
<comment type="caution">
    <text evidence="1">The sequence shown here is derived from an EMBL/GenBank/DDBJ whole genome shotgun (WGS) entry which is preliminary data.</text>
</comment>
<dbReference type="PROSITE" id="PS51257">
    <property type="entry name" value="PROKAR_LIPOPROTEIN"/>
    <property type="match status" value="1"/>
</dbReference>
<protein>
    <submittedName>
        <fullName evidence="1">Uncharacterized protein</fullName>
    </submittedName>
</protein>